<dbReference type="Gene3D" id="3.90.1150.10">
    <property type="entry name" value="Aspartate Aminotransferase, domain 1"/>
    <property type="match status" value="1"/>
</dbReference>
<dbReference type="SUPFAM" id="SSF53383">
    <property type="entry name" value="PLP-dependent transferases"/>
    <property type="match status" value="1"/>
</dbReference>
<dbReference type="GO" id="GO:0030170">
    <property type="term" value="F:pyridoxal phosphate binding"/>
    <property type="evidence" value="ECO:0007669"/>
    <property type="project" value="InterPro"/>
</dbReference>
<dbReference type="Gene3D" id="3.40.640.10">
    <property type="entry name" value="Type I PLP-dependent aspartate aminotransferase-like (Major domain)"/>
    <property type="match status" value="1"/>
</dbReference>
<keyword evidence="3 4" id="KW-0663">Pyridoxal phosphate</keyword>
<evidence type="ECO:0000256" key="5">
    <source>
        <dbReference type="PIRSR" id="PIRSR000517-1"/>
    </source>
</evidence>
<accession>A0A8X7V2E9</accession>
<dbReference type="InterPro" id="IPR015422">
    <property type="entry name" value="PyrdxlP-dep_Trfase_small"/>
</dbReference>
<sequence>MAKNSYTNGNVWQFKGNTATSDAAAVALRKLVFKMFRNYNLNSGKPILAPSPGDPSASPSFLTCPVAEEAVAAAARSGMANSYAPSPGILKARRAVADYLNGELPAKLKEEDVYITGGCNQAIEIVIDSLAGNQVANILLPRPGYPHYDARAVYSCLEIRKYNLLPQKNWEIDLDGLKAAADENTVAMVLINPNNPCGNVYGYDHLNKVADMARKLGIVVISDEVYKHVVYGERPFIPMGIFASIAPVITLGSISKGWVVPGWRIGWMAMNDPNGFLKSTGVIQAIEDCLDLTPQPSLILQEALPDILKKTPKEFFDKKIKAMRHSVEHSCERLKDIPCLFCPMKPESCSYLWVKLDTSMLVNIKNDFEFCMKLVSEESVLLIPGVALGADNWVRISIGTGASVLDEIFDRIKTFYDRHAIRNLPNSIGNRVDETFTEEAYSDMAESSILQADMFMLENRYIPLLMKKIDDINDILSLDGFVWDGEKQKIVEEDEYW</sequence>
<dbReference type="Pfam" id="PF12776">
    <property type="entry name" value="Myb_DNA-bind_3"/>
    <property type="match status" value="1"/>
</dbReference>
<gene>
    <name evidence="8" type="ORF">Bca52824_035123</name>
</gene>
<evidence type="ECO:0008006" key="10">
    <source>
        <dbReference type="Google" id="ProtNLM"/>
    </source>
</evidence>
<feature type="domain" description="Myb/SANT-like" evidence="7">
    <location>
        <begin position="428"/>
        <end position="497"/>
    </location>
</feature>
<dbReference type="InterPro" id="IPR024752">
    <property type="entry name" value="Myb/SANT-like_dom"/>
</dbReference>
<reference evidence="8 9" key="1">
    <citation type="submission" date="2020-02" db="EMBL/GenBank/DDBJ databases">
        <authorList>
            <person name="Ma Q."/>
            <person name="Huang Y."/>
            <person name="Song X."/>
            <person name="Pei D."/>
        </authorList>
    </citation>
    <scope>NUCLEOTIDE SEQUENCE [LARGE SCALE GENOMIC DNA]</scope>
    <source>
        <strain evidence="8">Sxm20200214</strain>
        <tissue evidence="8">Leaf</tissue>
    </source>
</reference>
<dbReference type="Pfam" id="PF00155">
    <property type="entry name" value="Aminotran_1_2"/>
    <property type="match status" value="1"/>
</dbReference>
<dbReference type="PANTHER" id="PTHR45744:SF33">
    <property type="entry name" value="AMINOTRANSFERASE CLASS I_CLASSII DOMAIN-CONTAINING PROTEIN"/>
    <property type="match status" value="1"/>
</dbReference>
<comment type="cofactor">
    <cofactor evidence="1 4 5">
        <name>pyridoxal 5'-phosphate</name>
        <dbReference type="ChEBI" id="CHEBI:597326"/>
    </cofactor>
</comment>
<keyword evidence="9" id="KW-1185">Reference proteome</keyword>
<evidence type="ECO:0000256" key="1">
    <source>
        <dbReference type="ARBA" id="ARBA00001933"/>
    </source>
</evidence>
<dbReference type="PANTHER" id="PTHR45744">
    <property type="entry name" value="TYROSINE AMINOTRANSFERASE"/>
    <property type="match status" value="1"/>
</dbReference>
<dbReference type="GO" id="GO:0004838">
    <property type="term" value="F:L-tyrosine-2-oxoglutarate transaminase activity"/>
    <property type="evidence" value="ECO:0007669"/>
    <property type="project" value="TreeGrafter"/>
</dbReference>
<dbReference type="NCBIfam" id="TIGR01265">
    <property type="entry name" value="tyr_nico_aTase"/>
    <property type="match status" value="1"/>
</dbReference>
<evidence type="ECO:0000256" key="4">
    <source>
        <dbReference type="PIRNR" id="PIRNR000517"/>
    </source>
</evidence>
<dbReference type="InterPro" id="IPR005958">
    <property type="entry name" value="TyrNic_aminoTrfase"/>
</dbReference>
<feature type="domain" description="Aminotransferase class I/classII large" evidence="6">
    <location>
        <begin position="60"/>
        <end position="412"/>
    </location>
</feature>
<dbReference type="GO" id="GO:0006572">
    <property type="term" value="P:L-tyrosine catabolic process"/>
    <property type="evidence" value="ECO:0007669"/>
    <property type="project" value="TreeGrafter"/>
</dbReference>
<dbReference type="AlphaFoldDB" id="A0A8X7V2E9"/>
<comment type="caution">
    <text evidence="8">The sequence shown here is derived from an EMBL/GenBank/DDBJ whole genome shotgun (WGS) entry which is preliminary data.</text>
</comment>
<dbReference type="GO" id="GO:0005829">
    <property type="term" value="C:cytosol"/>
    <property type="evidence" value="ECO:0007669"/>
    <property type="project" value="TreeGrafter"/>
</dbReference>
<evidence type="ECO:0000313" key="8">
    <source>
        <dbReference type="EMBL" id="KAG2298651.1"/>
    </source>
</evidence>
<dbReference type="EMBL" id="JAAMPC010000008">
    <property type="protein sequence ID" value="KAG2298651.1"/>
    <property type="molecule type" value="Genomic_DNA"/>
</dbReference>
<evidence type="ECO:0000313" key="9">
    <source>
        <dbReference type="Proteomes" id="UP000886595"/>
    </source>
</evidence>
<dbReference type="OrthoDB" id="7042322at2759"/>
<evidence type="ECO:0000259" key="6">
    <source>
        <dbReference type="Pfam" id="PF00155"/>
    </source>
</evidence>
<dbReference type="InterPro" id="IPR015424">
    <property type="entry name" value="PyrdxlP-dep_Trfase"/>
</dbReference>
<evidence type="ECO:0000259" key="7">
    <source>
        <dbReference type="Pfam" id="PF12776"/>
    </source>
</evidence>
<name>A0A8X7V2E9_BRACI</name>
<dbReference type="CDD" id="cd00609">
    <property type="entry name" value="AAT_like"/>
    <property type="match status" value="1"/>
</dbReference>
<protein>
    <recommendedName>
        <fullName evidence="10">Aminotransferase class I/classII domain-containing protein</fullName>
    </recommendedName>
</protein>
<dbReference type="InterPro" id="IPR015421">
    <property type="entry name" value="PyrdxlP-dep_Trfase_major"/>
</dbReference>
<organism evidence="8 9">
    <name type="scientific">Brassica carinata</name>
    <name type="common">Ethiopian mustard</name>
    <name type="synonym">Abyssinian cabbage</name>
    <dbReference type="NCBI Taxonomy" id="52824"/>
    <lineage>
        <taxon>Eukaryota</taxon>
        <taxon>Viridiplantae</taxon>
        <taxon>Streptophyta</taxon>
        <taxon>Embryophyta</taxon>
        <taxon>Tracheophyta</taxon>
        <taxon>Spermatophyta</taxon>
        <taxon>Magnoliopsida</taxon>
        <taxon>eudicotyledons</taxon>
        <taxon>Gunneridae</taxon>
        <taxon>Pentapetalae</taxon>
        <taxon>rosids</taxon>
        <taxon>malvids</taxon>
        <taxon>Brassicales</taxon>
        <taxon>Brassicaceae</taxon>
        <taxon>Brassiceae</taxon>
        <taxon>Brassica</taxon>
    </lineage>
</organism>
<dbReference type="FunFam" id="3.40.640.10:FF:000048">
    <property type="entry name" value="tyrosine aminotransferase"/>
    <property type="match status" value="1"/>
</dbReference>
<evidence type="ECO:0000256" key="3">
    <source>
        <dbReference type="ARBA" id="ARBA00022898"/>
    </source>
</evidence>
<proteinExistence type="inferred from homology"/>
<dbReference type="Proteomes" id="UP000886595">
    <property type="component" value="Unassembled WGS sequence"/>
</dbReference>
<evidence type="ECO:0000256" key="2">
    <source>
        <dbReference type="ARBA" id="ARBA00007441"/>
    </source>
</evidence>
<comment type="similarity">
    <text evidence="2 4">Belongs to the class-I pyridoxal-phosphate-dependent aminotransferase family.</text>
</comment>
<dbReference type="InterPro" id="IPR004838">
    <property type="entry name" value="NHTrfase_class1_PyrdxlP-BS"/>
</dbReference>
<dbReference type="InterPro" id="IPR004839">
    <property type="entry name" value="Aminotransferase_I/II_large"/>
</dbReference>
<feature type="modified residue" description="N6-(pyridoxal phosphate)lysine" evidence="5">
    <location>
        <position position="256"/>
    </location>
</feature>
<dbReference type="PROSITE" id="PS00105">
    <property type="entry name" value="AA_TRANSFER_CLASS_1"/>
    <property type="match status" value="1"/>
</dbReference>
<dbReference type="PIRSF" id="PIRSF000517">
    <property type="entry name" value="Tyr_transaminase"/>
    <property type="match status" value="1"/>
</dbReference>